<dbReference type="GO" id="GO:0008270">
    <property type="term" value="F:zinc ion binding"/>
    <property type="evidence" value="ECO:0007669"/>
    <property type="project" value="InterPro"/>
</dbReference>
<dbReference type="PROSITE" id="PS50048">
    <property type="entry name" value="ZN2_CY6_FUNGAL_2"/>
    <property type="match status" value="1"/>
</dbReference>
<name>A0AAD7DC98_MYCRO</name>
<gene>
    <name evidence="7" type="ORF">B0H17DRAFT_1137248</name>
</gene>
<keyword evidence="4" id="KW-0539">Nucleus</keyword>
<dbReference type="AlphaFoldDB" id="A0AAD7DC98"/>
<dbReference type="SMART" id="SM00066">
    <property type="entry name" value="GAL4"/>
    <property type="match status" value="1"/>
</dbReference>
<dbReference type="InterPro" id="IPR050675">
    <property type="entry name" value="OAF3"/>
</dbReference>
<evidence type="ECO:0000256" key="2">
    <source>
        <dbReference type="ARBA" id="ARBA00023125"/>
    </source>
</evidence>
<dbReference type="GO" id="GO:0000978">
    <property type="term" value="F:RNA polymerase II cis-regulatory region sequence-specific DNA binding"/>
    <property type="evidence" value="ECO:0007669"/>
    <property type="project" value="TreeGrafter"/>
</dbReference>
<feature type="region of interest" description="Disordered" evidence="5">
    <location>
        <begin position="83"/>
        <end position="171"/>
    </location>
</feature>
<dbReference type="PANTHER" id="PTHR31069:SF12">
    <property type="entry name" value="TRANSCRIPTION FACTOR DOMAIN-CONTAINING PROTEIN"/>
    <property type="match status" value="1"/>
</dbReference>
<dbReference type="GO" id="GO:0000981">
    <property type="term" value="F:DNA-binding transcription factor activity, RNA polymerase II-specific"/>
    <property type="evidence" value="ECO:0007669"/>
    <property type="project" value="InterPro"/>
</dbReference>
<keyword evidence="1" id="KW-0805">Transcription regulation</keyword>
<dbReference type="InterPro" id="IPR036864">
    <property type="entry name" value="Zn2-C6_fun-type_DNA-bd_sf"/>
</dbReference>
<keyword evidence="8" id="KW-1185">Reference proteome</keyword>
<protein>
    <recommendedName>
        <fullName evidence="6">Zn(2)-C6 fungal-type domain-containing protein</fullName>
    </recommendedName>
</protein>
<evidence type="ECO:0000259" key="6">
    <source>
        <dbReference type="PROSITE" id="PS50048"/>
    </source>
</evidence>
<dbReference type="PROSITE" id="PS00463">
    <property type="entry name" value="ZN2_CY6_FUNGAL_1"/>
    <property type="match status" value="1"/>
</dbReference>
<dbReference type="SUPFAM" id="SSF57701">
    <property type="entry name" value="Zn2/Cys6 DNA-binding domain"/>
    <property type="match status" value="1"/>
</dbReference>
<keyword evidence="3" id="KW-0804">Transcription</keyword>
<keyword evidence="2" id="KW-0238">DNA-binding</keyword>
<dbReference type="GO" id="GO:0045944">
    <property type="term" value="P:positive regulation of transcription by RNA polymerase II"/>
    <property type="evidence" value="ECO:0007669"/>
    <property type="project" value="TreeGrafter"/>
</dbReference>
<proteinExistence type="predicted"/>
<feature type="compositionally biased region" description="Low complexity" evidence="5">
    <location>
        <begin position="118"/>
        <end position="131"/>
    </location>
</feature>
<evidence type="ECO:0000313" key="8">
    <source>
        <dbReference type="Proteomes" id="UP001221757"/>
    </source>
</evidence>
<comment type="caution">
    <text evidence="7">The sequence shown here is derived from an EMBL/GenBank/DDBJ whole genome shotgun (WGS) entry which is preliminary data.</text>
</comment>
<evidence type="ECO:0000256" key="4">
    <source>
        <dbReference type="ARBA" id="ARBA00023242"/>
    </source>
</evidence>
<accession>A0AAD7DC98</accession>
<sequence length="248" mass="27946">MPATFVPASRPAQHPAKRRRTVLACTHCRKRKVRCVTKEQPPQSPCDRCAKRGFTCEYSLAERDAESVAEPVPPMAWVPPLTAPDFSRRARPQPLPHISASSVTPPSIPLTLRSNQPSIDSGYSRCSSSSSNPAQLPVHPQPPMCTNPTQYSRPHQSPAHNYRAHHPGRPMPKFSHEYEVQVVRTREYRAVLHPPTEHLPIWPAMEHDGYGGCPLDAVYSEIQFFEDTFNTGWLTDAQRLDRDTMLQV</sequence>
<evidence type="ECO:0000256" key="1">
    <source>
        <dbReference type="ARBA" id="ARBA00023015"/>
    </source>
</evidence>
<feature type="domain" description="Zn(2)-C6 fungal-type" evidence="6">
    <location>
        <begin position="24"/>
        <end position="58"/>
    </location>
</feature>
<organism evidence="7 8">
    <name type="scientific">Mycena rosella</name>
    <name type="common">Pink bonnet</name>
    <name type="synonym">Agaricus rosellus</name>
    <dbReference type="NCBI Taxonomy" id="1033263"/>
    <lineage>
        <taxon>Eukaryota</taxon>
        <taxon>Fungi</taxon>
        <taxon>Dikarya</taxon>
        <taxon>Basidiomycota</taxon>
        <taxon>Agaricomycotina</taxon>
        <taxon>Agaricomycetes</taxon>
        <taxon>Agaricomycetidae</taxon>
        <taxon>Agaricales</taxon>
        <taxon>Marasmiineae</taxon>
        <taxon>Mycenaceae</taxon>
        <taxon>Mycena</taxon>
    </lineage>
</organism>
<feature type="compositionally biased region" description="Polar residues" evidence="5">
    <location>
        <begin position="146"/>
        <end position="159"/>
    </location>
</feature>
<dbReference type="Pfam" id="PF00172">
    <property type="entry name" value="Zn_clus"/>
    <property type="match status" value="1"/>
</dbReference>
<reference evidence="7" key="1">
    <citation type="submission" date="2023-03" db="EMBL/GenBank/DDBJ databases">
        <title>Massive genome expansion in bonnet fungi (Mycena s.s.) driven by repeated elements and novel gene families across ecological guilds.</title>
        <authorList>
            <consortium name="Lawrence Berkeley National Laboratory"/>
            <person name="Harder C.B."/>
            <person name="Miyauchi S."/>
            <person name="Viragh M."/>
            <person name="Kuo A."/>
            <person name="Thoen E."/>
            <person name="Andreopoulos B."/>
            <person name="Lu D."/>
            <person name="Skrede I."/>
            <person name="Drula E."/>
            <person name="Henrissat B."/>
            <person name="Morin E."/>
            <person name="Kohler A."/>
            <person name="Barry K."/>
            <person name="LaButti K."/>
            <person name="Morin E."/>
            <person name="Salamov A."/>
            <person name="Lipzen A."/>
            <person name="Mereny Z."/>
            <person name="Hegedus B."/>
            <person name="Baldrian P."/>
            <person name="Stursova M."/>
            <person name="Weitz H."/>
            <person name="Taylor A."/>
            <person name="Grigoriev I.V."/>
            <person name="Nagy L.G."/>
            <person name="Martin F."/>
            <person name="Kauserud H."/>
        </authorList>
    </citation>
    <scope>NUCLEOTIDE SEQUENCE</scope>
    <source>
        <strain evidence="7">CBHHK067</strain>
    </source>
</reference>
<dbReference type="EMBL" id="JARKIE010000101">
    <property type="protein sequence ID" value="KAJ7685903.1"/>
    <property type="molecule type" value="Genomic_DNA"/>
</dbReference>
<dbReference type="CDD" id="cd00067">
    <property type="entry name" value="GAL4"/>
    <property type="match status" value="1"/>
</dbReference>
<dbReference type="GO" id="GO:0005634">
    <property type="term" value="C:nucleus"/>
    <property type="evidence" value="ECO:0007669"/>
    <property type="project" value="TreeGrafter"/>
</dbReference>
<evidence type="ECO:0000256" key="3">
    <source>
        <dbReference type="ARBA" id="ARBA00023163"/>
    </source>
</evidence>
<dbReference type="InterPro" id="IPR001138">
    <property type="entry name" value="Zn2Cys6_DnaBD"/>
</dbReference>
<evidence type="ECO:0000256" key="5">
    <source>
        <dbReference type="SAM" id="MobiDB-lite"/>
    </source>
</evidence>
<dbReference type="Gene3D" id="4.10.240.10">
    <property type="entry name" value="Zn(2)-C6 fungal-type DNA-binding domain"/>
    <property type="match status" value="1"/>
</dbReference>
<dbReference type="PANTHER" id="PTHR31069">
    <property type="entry name" value="OLEATE-ACTIVATED TRANSCRIPTION FACTOR 1-RELATED"/>
    <property type="match status" value="1"/>
</dbReference>
<dbReference type="Proteomes" id="UP001221757">
    <property type="component" value="Unassembled WGS sequence"/>
</dbReference>
<evidence type="ECO:0000313" key="7">
    <source>
        <dbReference type="EMBL" id="KAJ7685903.1"/>
    </source>
</evidence>